<accession>A0A0J1HK67</accession>
<organism evidence="2 3">
    <name type="scientific">Bacillus anthracis</name>
    <name type="common">anthrax bacterium</name>
    <dbReference type="NCBI Taxonomy" id="1392"/>
    <lineage>
        <taxon>Bacteria</taxon>
        <taxon>Bacillati</taxon>
        <taxon>Bacillota</taxon>
        <taxon>Bacilli</taxon>
        <taxon>Bacillales</taxon>
        <taxon>Bacillaceae</taxon>
        <taxon>Bacillus</taxon>
        <taxon>Bacillus cereus group</taxon>
    </lineage>
</organism>
<name>A0A0J1HK67_BACAN</name>
<dbReference type="EMBL" id="LDPG01000038">
    <property type="protein sequence ID" value="KLV14099.1"/>
    <property type="molecule type" value="Genomic_DNA"/>
</dbReference>
<feature type="transmembrane region" description="Helical" evidence="1">
    <location>
        <begin position="142"/>
        <end position="169"/>
    </location>
</feature>
<dbReference type="InterPro" id="IPR036034">
    <property type="entry name" value="PDZ_sf"/>
</dbReference>
<feature type="transmembrane region" description="Helical" evidence="1">
    <location>
        <begin position="214"/>
        <end position="232"/>
    </location>
</feature>
<feature type="transmembrane region" description="Helical" evidence="1">
    <location>
        <begin position="116"/>
        <end position="136"/>
    </location>
</feature>
<evidence type="ECO:0000313" key="3">
    <source>
        <dbReference type="Proteomes" id="UP000035904"/>
    </source>
</evidence>
<protein>
    <submittedName>
        <fullName evidence="2">Membrane protein</fullName>
    </submittedName>
</protein>
<dbReference type="SUPFAM" id="SSF50156">
    <property type="entry name" value="PDZ domain-like"/>
    <property type="match status" value="1"/>
</dbReference>
<keyword evidence="1" id="KW-0472">Membrane</keyword>
<comment type="caution">
    <text evidence="2">The sequence shown here is derived from an EMBL/GenBank/DDBJ whole genome shotgun (WGS) entry which is preliminary data.</text>
</comment>
<keyword evidence="1" id="KW-0812">Transmembrane</keyword>
<reference evidence="2 3" key="1">
    <citation type="submission" date="2015-05" db="EMBL/GenBank/DDBJ databases">
        <title>Whole genome sequence and identification of bacterial endophytes from Costus igneus.</title>
        <authorList>
            <person name="Lee Y.P."/>
            <person name="Gan H.M."/>
            <person name="Eng W."/>
            <person name="Wheatley M.S."/>
            <person name="Caraballo A."/>
            <person name="Polter S."/>
            <person name="Savka M.A."/>
            <person name="Hudson A.O."/>
        </authorList>
    </citation>
    <scope>NUCLEOTIDE SEQUENCE [LARGE SCALE GENOMIC DNA]</scope>
    <source>
        <strain evidence="2 3">RIT375</strain>
    </source>
</reference>
<proteinExistence type="predicted"/>
<dbReference type="RefSeq" id="WP_000261266.1">
    <property type="nucleotide sequence ID" value="NZ_AP014833.1"/>
</dbReference>
<feature type="transmembrane region" description="Helical" evidence="1">
    <location>
        <begin position="22"/>
        <end position="42"/>
    </location>
</feature>
<evidence type="ECO:0000313" key="2">
    <source>
        <dbReference type="EMBL" id="KLV14099.1"/>
    </source>
</evidence>
<dbReference type="GeneID" id="45025015"/>
<dbReference type="Proteomes" id="UP000035904">
    <property type="component" value="Unassembled WGS sequence"/>
</dbReference>
<dbReference type="AlphaFoldDB" id="A0A0J1HK67"/>
<gene>
    <name evidence="2" type="ORF">ABW01_28760</name>
</gene>
<feature type="transmembrane region" description="Helical" evidence="1">
    <location>
        <begin position="90"/>
        <end position="109"/>
    </location>
</feature>
<evidence type="ECO:0000256" key="1">
    <source>
        <dbReference type="SAM" id="Phobius"/>
    </source>
</evidence>
<feature type="transmembrane region" description="Helical" evidence="1">
    <location>
        <begin position="63"/>
        <end position="84"/>
    </location>
</feature>
<keyword evidence="1" id="KW-1133">Transmembrane helix</keyword>
<dbReference type="Gene3D" id="2.30.42.10">
    <property type="match status" value="1"/>
</dbReference>
<sequence>MVVNGFVEAWIFEIMRAVGRFFLHPAVYVFLISSIFVGYLRMLRERKDFSFKVYDIWFELRTALFAGIGYGLVVSIITIGLGLVVSKASLWAILLWTLLFGLTAMYRYLSAAYTFSIAIVCVLLSSKLPVSFLQLGEGEENTIVSLAILLGIMLVVEGLLISKNAVGYSTPKIRKGKRGLKIGLHESKRLWIIPIFILVPGDAVTQFISWWPVVSIGSDTYSLFLVPFLIGFMRRIRSYEPTEALLFTGRRVYGLAGLVLVLGIASYWWHVLAIIAMGVAMLGRFTISMQEKISDETRPAYFAARNDGLVVLDTIPNTIGAELNLLPGEMITKVNGVIPRSAEEFYDALQTKTTGAFCKLEVLDTNGELRLAQTALYAGGHHELGIVFVQQEHEWDSEAM</sequence>